<gene>
    <name evidence="16" type="ORF">HAZT_HAZT005582</name>
</gene>
<evidence type="ECO:0000256" key="7">
    <source>
        <dbReference type="ARBA" id="ARBA00022801"/>
    </source>
</evidence>
<dbReference type="SUPFAM" id="SSF54001">
    <property type="entry name" value="Cysteine proteinases"/>
    <property type="match status" value="1"/>
</dbReference>
<dbReference type="EMBL" id="JQDR03010289">
    <property type="protein sequence ID" value="KAA0194473.1"/>
    <property type="molecule type" value="Genomic_DNA"/>
</dbReference>
<evidence type="ECO:0000256" key="9">
    <source>
        <dbReference type="ARBA" id="ARBA00022833"/>
    </source>
</evidence>
<dbReference type="PROSITE" id="PS50203">
    <property type="entry name" value="CALPAIN_CAT"/>
    <property type="match status" value="1"/>
</dbReference>
<dbReference type="InterPro" id="IPR036443">
    <property type="entry name" value="Znf_RanBP2_sf"/>
</dbReference>
<accession>A0A6A0GZV0</accession>
<protein>
    <recommendedName>
        <fullName evidence="17">Calpain catalytic domain-containing protein</fullName>
    </recommendedName>
</protein>
<name>A0A6A0GZV0_HYAAZ</name>
<keyword evidence="2" id="KW-0597">Phosphoprotein</keyword>
<dbReference type="InterPro" id="IPR001876">
    <property type="entry name" value="Znf_RanBP2"/>
</dbReference>
<evidence type="ECO:0000256" key="10">
    <source>
        <dbReference type="PIRSR" id="PIRSR622684-1"/>
    </source>
</evidence>
<organism evidence="16">
    <name type="scientific">Hyalella azteca</name>
    <name type="common">Amphipod</name>
    <dbReference type="NCBI Taxonomy" id="294128"/>
    <lineage>
        <taxon>Eukaryota</taxon>
        <taxon>Metazoa</taxon>
        <taxon>Ecdysozoa</taxon>
        <taxon>Arthropoda</taxon>
        <taxon>Crustacea</taxon>
        <taxon>Multicrustacea</taxon>
        <taxon>Malacostraca</taxon>
        <taxon>Eumalacostraca</taxon>
        <taxon>Peracarida</taxon>
        <taxon>Amphipoda</taxon>
        <taxon>Senticaudata</taxon>
        <taxon>Talitrida</taxon>
        <taxon>Talitroidea</taxon>
        <taxon>Hyalellidae</taxon>
        <taxon>Hyalella</taxon>
    </lineage>
</organism>
<dbReference type="CDD" id="cd00044">
    <property type="entry name" value="CysPc"/>
    <property type="match status" value="1"/>
</dbReference>
<evidence type="ECO:0000256" key="11">
    <source>
        <dbReference type="PROSITE-ProRule" id="PRU00239"/>
    </source>
</evidence>
<evidence type="ECO:0000256" key="5">
    <source>
        <dbReference type="ARBA" id="ARBA00022737"/>
    </source>
</evidence>
<evidence type="ECO:0000256" key="8">
    <source>
        <dbReference type="ARBA" id="ARBA00022807"/>
    </source>
</evidence>
<dbReference type="PRINTS" id="PR00704">
    <property type="entry name" value="CALPAIN"/>
</dbReference>
<dbReference type="SMART" id="SM00547">
    <property type="entry name" value="ZnF_RBZ"/>
    <property type="match status" value="2"/>
</dbReference>
<feature type="domain" description="RanBP2-type" evidence="14">
    <location>
        <begin position="106"/>
        <end position="136"/>
    </location>
</feature>
<evidence type="ECO:0000256" key="3">
    <source>
        <dbReference type="ARBA" id="ARBA00022670"/>
    </source>
</evidence>
<keyword evidence="7 11" id="KW-0378">Hydrolase</keyword>
<feature type="domain" description="Calpain catalytic" evidence="15">
    <location>
        <begin position="350"/>
        <end position="659"/>
    </location>
</feature>
<evidence type="ECO:0000256" key="6">
    <source>
        <dbReference type="ARBA" id="ARBA00022771"/>
    </source>
</evidence>
<comment type="caution">
    <text evidence="16">The sequence shown here is derived from an EMBL/GenBank/DDBJ whole genome shotgun (WGS) entry which is preliminary data.</text>
</comment>
<feature type="domain" description="RanBP2-type" evidence="14">
    <location>
        <begin position="264"/>
        <end position="293"/>
    </location>
</feature>
<dbReference type="PROSITE" id="PS00139">
    <property type="entry name" value="THIOL_PROTEASE_CYS"/>
    <property type="match status" value="1"/>
</dbReference>
<dbReference type="Pfam" id="PF00641">
    <property type="entry name" value="Zn_ribbon_RanBP"/>
    <property type="match status" value="2"/>
</dbReference>
<keyword evidence="4" id="KW-0479">Metal-binding</keyword>
<feature type="region of interest" description="Disordered" evidence="13">
    <location>
        <begin position="162"/>
        <end position="220"/>
    </location>
</feature>
<reference evidence="16" key="3">
    <citation type="submission" date="2019-06" db="EMBL/GenBank/DDBJ databases">
        <authorList>
            <person name="Poynton C."/>
            <person name="Hasenbein S."/>
            <person name="Benoit J.B."/>
            <person name="Sepulveda M.S."/>
            <person name="Poelchau M.F."/>
            <person name="Murali S.C."/>
            <person name="Chen S."/>
            <person name="Glastad K.M."/>
            <person name="Werren J.H."/>
            <person name="Vineis J.H."/>
            <person name="Bowen J.L."/>
            <person name="Friedrich M."/>
            <person name="Jones J."/>
            <person name="Robertson H.M."/>
            <person name="Feyereisen R."/>
            <person name="Mechler-Hickson A."/>
            <person name="Mathers N."/>
            <person name="Lee C.E."/>
            <person name="Colbourne J.K."/>
            <person name="Biales A."/>
            <person name="Johnston J.S."/>
            <person name="Wellborn G.A."/>
            <person name="Rosendale A.J."/>
            <person name="Cridge A.G."/>
            <person name="Munoz-Torres M.C."/>
            <person name="Bain P.A."/>
            <person name="Manny A.R."/>
            <person name="Major K.M."/>
            <person name="Lambert F.N."/>
            <person name="Vulpe C.D."/>
            <person name="Tuck P."/>
            <person name="Blalock B.J."/>
            <person name="Lin Y.-Y."/>
            <person name="Smith M.E."/>
            <person name="Ochoa-Acuna H."/>
            <person name="Chen M.-J.M."/>
            <person name="Childers C.P."/>
            <person name="Qu J."/>
            <person name="Dugan S."/>
            <person name="Lee S.L."/>
            <person name="Chao H."/>
            <person name="Dinh H."/>
            <person name="Han Y."/>
            <person name="Doddapaneni H."/>
            <person name="Worley K.C."/>
            <person name="Muzny D.M."/>
            <person name="Gibbs R.A."/>
            <person name="Richards S."/>
        </authorList>
    </citation>
    <scope>NUCLEOTIDE SEQUENCE</scope>
    <source>
        <strain evidence="16">HAZT.00-mixed</strain>
        <tissue evidence="16">Whole organism</tissue>
    </source>
</reference>
<comment type="similarity">
    <text evidence="1">Belongs to the peptidase C2 family.</text>
</comment>
<dbReference type="GO" id="GO:0006508">
    <property type="term" value="P:proteolysis"/>
    <property type="evidence" value="ECO:0007669"/>
    <property type="project" value="UniProtKB-KW"/>
</dbReference>
<keyword evidence="5" id="KW-0677">Repeat</keyword>
<dbReference type="GO" id="GO:0005737">
    <property type="term" value="C:cytoplasm"/>
    <property type="evidence" value="ECO:0007669"/>
    <property type="project" value="TreeGrafter"/>
</dbReference>
<proteinExistence type="inferred from homology"/>
<dbReference type="InterPro" id="IPR022684">
    <property type="entry name" value="Calpain_cysteine_protease"/>
</dbReference>
<dbReference type="AlphaFoldDB" id="A0A6A0GZV0"/>
<dbReference type="GO" id="GO:0008270">
    <property type="term" value="F:zinc ion binding"/>
    <property type="evidence" value="ECO:0007669"/>
    <property type="project" value="UniProtKB-KW"/>
</dbReference>
<reference evidence="16" key="1">
    <citation type="submission" date="2014-08" db="EMBL/GenBank/DDBJ databases">
        <authorList>
            <person name="Murali S."/>
            <person name="Richards S."/>
            <person name="Bandaranaike D."/>
            <person name="Bellair M."/>
            <person name="Blankenburg K."/>
            <person name="Chao H."/>
            <person name="Dinh H."/>
            <person name="Doddapaneni H."/>
            <person name="Dugan-Rocha S."/>
            <person name="Elkadiri S."/>
            <person name="Gnanaolivu R."/>
            <person name="Hughes D."/>
            <person name="Lee S."/>
            <person name="Li M."/>
            <person name="Ming W."/>
            <person name="Munidasa M."/>
            <person name="Muniz J."/>
            <person name="Nguyen L."/>
            <person name="Osuji N."/>
            <person name="Pu L.-L."/>
            <person name="Puazo M."/>
            <person name="Skinner E."/>
            <person name="Qu C."/>
            <person name="Quiroz J."/>
            <person name="Raj R."/>
            <person name="Weissenberger G."/>
            <person name="Xin Y."/>
            <person name="Zou X."/>
            <person name="Han Y."/>
            <person name="Worley K."/>
            <person name="Muzny D."/>
            <person name="Gibbs R."/>
        </authorList>
    </citation>
    <scope>NUCLEOTIDE SEQUENCE</scope>
    <source>
        <strain evidence="16">HAZT.00-mixed</strain>
        <tissue evidence="16">Whole organism</tissue>
    </source>
</reference>
<dbReference type="Proteomes" id="UP000711488">
    <property type="component" value="Unassembled WGS sequence"/>
</dbReference>
<evidence type="ECO:0000256" key="13">
    <source>
        <dbReference type="SAM" id="MobiDB-lite"/>
    </source>
</evidence>
<evidence type="ECO:0008006" key="17">
    <source>
        <dbReference type="Google" id="ProtNLM"/>
    </source>
</evidence>
<evidence type="ECO:0000313" key="16">
    <source>
        <dbReference type="EMBL" id="KAA0194473.1"/>
    </source>
</evidence>
<feature type="active site" evidence="10 11">
    <location>
        <position position="419"/>
    </location>
</feature>
<evidence type="ECO:0000256" key="2">
    <source>
        <dbReference type="ARBA" id="ARBA00022553"/>
    </source>
</evidence>
<evidence type="ECO:0000256" key="12">
    <source>
        <dbReference type="PROSITE-ProRule" id="PRU00322"/>
    </source>
</evidence>
<keyword evidence="9" id="KW-0862">Zinc</keyword>
<dbReference type="InterPro" id="IPR038765">
    <property type="entry name" value="Papain-like_cys_pep_sf"/>
</dbReference>
<keyword evidence="3 11" id="KW-0645">Protease</keyword>
<sequence>MPPVEEVERPLMVENNLYFLGKDNRVTAIDSLGNVSSSRLDDNAKNTEARSPAREISSIKNLNEVEDQKKSKREKSLKTFGSSNACKACDGSRLKSLSHLDEQTLKRGEFWTCVVCTLKNALSSRRCKACKARVDGSIGTRDKMEGSGEISGASVAAVCIIPDTDQPQPYPKREKSASILRSSQSFDDVGSDAQRRRDQVGGGNNRDVPHSRIAGAELTKSSSCSENLSLGRNKVAEHQAMDTSSSTEVCRVERPRRLPEVPHKRGSWTCSACTYLNSSSAVSCAMCGSSPTLDDIVANVSRPGSSASSTAGSGGSSYSELVEVLREMEEHEALVSWKRIVQYCRKHKHPFVDDSFPPIARSLYYSNGGGGMAADNRVTQWLRPHQILTEDDASIGHKPWVVFRTPLPSDISQGVLGNCWLLSALSVLAERDDLVRKIMVTKELCPEGVYQIRLCRSGRWVTVLVDDLLPCDSRRHLVYSQTQRRQLWVPLIEKAVAKVHGCYEALVSGRSIEGLATLTGAPCESIPLQPSSSPQEEAVDSELIWAQLLSSRTAGFLMGASCGGGNMRVVEEEYKSVGLRPRHAYSVLDVQDVDGFRLLRLRNPWGHYSWRGDWSDHSDKWTPALRTRLLPNGGQEGIFWIAFNDVLKYFDCIDICKVVSGWCELRLVGSLPPCVDTSVLCPTLLTVLDHTEVEFSLFQDGHRNSGSASRSLLDLCIVVFRAGEVSGGSAGPPVLGAVVHHSRRQVRGFVGCSAMMEPGRYYVLCLAFNHWHTSNAESYPGYVLALHTSKRVAVEQTRITSPFLLADALIHLGLARGQRHEGREGMTVYYLTKVGWAGLVVVVENRHPDMCILLESGGGFSIAHRLTHRPSHSPGLHDWGPPHTNHHPAIDGNVYGLHAPRPI</sequence>
<dbReference type="SMART" id="SM00230">
    <property type="entry name" value="CysPc"/>
    <property type="match status" value="1"/>
</dbReference>
<keyword evidence="8 11" id="KW-0788">Thiol protease</keyword>
<dbReference type="PROSITE" id="PS01358">
    <property type="entry name" value="ZF_RANBP2_1"/>
    <property type="match status" value="2"/>
</dbReference>
<evidence type="ECO:0000259" key="14">
    <source>
        <dbReference type="PROSITE" id="PS50199"/>
    </source>
</evidence>
<dbReference type="PANTHER" id="PTHR10183:SF382">
    <property type="entry name" value="CALPAIN-15"/>
    <property type="match status" value="1"/>
</dbReference>
<evidence type="ECO:0000259" key="15">
    <source>
        <dbReference type="PROSITE" id="PS50203"/>
    </source>
</evidence>
<dbReference type="SUPFAM" id="SSF90209">
    <property type="entry name" value="Ran binding protein zinc finger-like"/>
    <property type="match status" value="1"/>
</dbReference>
<dbReference type="GO" id="GO:0004198">
    <property type="term" value="F:calcium-dependent cysteine-type endopeptidase activity"/>
    <property type="evidence" value="ECO:0007669"/>
    <property type="project" value="InterPro"/>
</dbReference>
<dbReference type="PROSITE" id="PS50199">
    <property type="entry name" value="ZF_RANBP2_2"/>
    <property type="match status" value="2"/>
</dbReference>
<dbReference type="FunFam" id="3.90.70.10:FF:000010">
    <property type="entry name" value="Calpain 15"/>
    <property type="match status" value="1"/>
</dbReference>
<feature type="active site" evidence="10 11">
    <location>
        <position position="583"/>
    </location>
</feature>
<dbReference type="Gene3D" id="4.10.1060.10">
    <property type="entry name" value="Zinc finger, RanBP2-type"/>
    <property type="match status" value="1"/>
</dbReference>
<dbReference type="OrthoDB" id="424753at2759"/>
<dbReference type="InterPro" id="IPR000169">
    <property type="entry name" value="Pept_cys_AS"/>
</dbReference>
<dbReference type="Gene3D" id="3.90.70.10">
    <property type="entry name" value="Cysteine proteinases"/>
    <property type="match status" value="1"/>
</dbReference>
<evidence type="ECO:0000256" key="1">
    <source>
        <dbReference type="ARBA" id="ARBA00007623"/>
    </source>
</evidence>
<dbReference type="PANTHER" id="PTHR10183">
    <property type="entry name" value="CALPAIN"/>
    <property type="match status" value="1"/>
</dbReference>
<dbReference type="Pfam" id="PF00648">
    <property type="entry name" value="Peptidase_C2"/>
    <property type="match status" value="1"/>
</dbReference>
<evidence type="ECO:0000256" key="4">
    <source>
        <dbReference type="ARBA" id="ARBA00022723"/>
    </source>
</evidence>
<dbReference type="InterPro" id="IPR001300">
    <property type="entry name" value="Peptidase_C2_calpain_cat"/>
</dbReference>
<feature type="active site" evidence="10 11">
    <location>
        <position position="603"/>
    </location>
</feature>
<reference evidence="16" key="2">
    <citation type="journal article" date="2018" name="Environ. Sci. Technol.">
        <title>The Toxicogenome of Hyalella azteca: A Model for Sediment Ecotoxicology and Evolutionary Toxicology.</title>
        <authorList>
            <person name="Poynton H.C."/>
            <person name="Hasenbein S."/>
            <person name="Benoit J.B."/>
            <person name="Sepulveda M.S."/>
            <person name="Poelchau M.F."/>
            <person name="Hughes D.S.T."/>
            <person name="Murali S.C."/>
            <person name="Chen S."/>
            <person name="Glastad K.M."/>
            <person name="Goodisman M.A.D."/>
            <person name="Werren J.H."/>
            <person name="Vineis J.H."/>
            <person name="Bowen J.L."/>
            <person name="Friedrich M."/>
            <person name="Jones J."/>
            <person name="Robertson H.M."/>
            <person name="Feyereisen R."/>
            <person name="Mechler-Hickson A."/>
            <person name="Mathers N."/>
            <person name="Lee C.E."/>
            <person name="Colbourne J.K."/>
            <person name="Biales A."/>
            <person name="Johnston J.S."/>
            <person name="Wellborn G.A."/>
            <person name="Rosendale A.J."/>
            <person name="Cridge A.G."/>
            <person name="Munoz-Torres M.C."/>
            <person name="Bain P.A."/>
            <person name="Manny A.R."/>
            <person name="Major K.M."/>
            <person name="Lambert F.N."/>
            <person name="Vulpe C.D."/>
            <person name="Tuck P."/>
            <person name="Blalock B.J."/>
            <person name="Lin Y.Y."/>
            <person name="Smith M.E."/>
            <person name="Ochoa-Acuna H."/>
            <person name="Chen M.M."/>
            <person name="Childers C.P."/>
            <person name="Qu J."/>
            <person name="Dugan S."/>
            <person name="Lee S.L."/>
            <person name="Chao H."/>
            <person name="Dinh H."/>
            <person name="Han Y."/>
            <person name="Doddapaneni H."/>
            <person name="Worley K.C."/>
            <person name="Muzny D.M."/>
            <person name="Gibbs R.A."/>
            <person name="Richards S."/>
        </authorList>
    </citation>
    <scope>NUCLEOTIDE SEQUENCE</scope>
    <source>
        <strain evidence="16">HAZT.00-mixed</strain>
        <tissue evidence="16">Whole organism</tissue>
    </source>
</reference>
<keyword evidence="6 12" id="KW-0863">Zinc-finger</keyword>